<dbReference type="Proteomes" id="UP000026960">
    <property type="component" value="Chromosome 8"/>
</dbReference>
<dbReference type="PaxDb" id="65489-OBART08G01490.1"/>
<reference evidence="1" key="1">
    <citation type="journal article" date="2009" name="Rice">
        <title>De Novo Next Generation Sequencing of Plant Genomes.</title>
        <authorList>
            <person name="Rounsley S."/>
            <person name="Marri P.R."/>
            <person name="Yu Y."/>
            <person name="He R."/>
            <person name="Sisneros N."/>
            <person name="Goicoechea J.L."/>
            <person name="Lee S.J."/>
            <person name="Angelova A."/>
            <person name="Kudrna D."/>
            <person name="Luo M."/>
            <person name="Affourtit J."/>
            <person name="Desany B."/>
            <person name="Knight J."/>
            <person name="Niazi F."/>
            <person name="Egholm M."/>
            <person name="Wing R.A."/>
        </authorList>
    </citation>
    <scope>NUCLEOTIDE SEQUENCE [LARGE SCALE GENOMIC DNA]</scope>
    <source>
        <strain evidence="1">cv. IRGC 105608</strain>
    </source>
</reference>
<evidence type="ECO:0000313" key="1">
    <source>
        <dbReference type="EnsemblPlants" id="OBART08G01490.1"/>
    </source>
</evidence>
<proteinExistence type="predicted"/>
<dbReference type="Gramene" id="OBART08G01490.1">
    <property type="protein sequence ID" value="OBART08G01490.1"/>
    <property type="gene ID" value="OBART08G01490"/>
</dbReference>
<reference evidence="1" key="2">
    <citation type="submission" date="2015-03" db="UniProtKB">
        <authorList>
            <consortium name="EnsemblPlants"/>
        </authorList>
    </citation>
    <scope>IDENTIFICATION</scope>
</reference>
<accession>A0A0D3GVW3</accession>
<dbReference type="HOGENOM" id="CLU_2281841_0_0_1"/>
<protein>
    <submittedName>
        <fullName evidence="1">Uncharacterized protein</fullName>
    </submittedName>
</protein>
<keyword evidence="2" id="KW-1185">Reference proteome</keyword>
<dbReference type="AlphaFoldDB" id="A0A0D3GVW3"/>
<evidence type="ECO:0000313" key="2">
    <source>
        <dbReference type="Proteomes" id="UP000026960"/>
    </source>
</evidence>
<name>A0A0D3GVW3_9ORYZ</name>
<sequence length="102" mass="11390">MALPPLHLRRLKLLGSNSAALFLSRQLHLYSFVIYLFLYKVKHKPDGPFMPYVVPAPAVRDKGVNCRDEGPSLACTHAIKGATIDCTLQAVHEYAGDEHMEE</sequence>
<dbReference type="EnsemblPlants" id="OBART08G01490.1">
    <property type="protein sequence ID" value="OBART08G01490.1"/>
    <property type="gene ID" value="OBART08G01490"/>
</dbReference>
<organism evidence="1">
    <name type="scientific">Oryza barthii</name>
    <dbReference type="NCBI Taxonomy" id="65489"/>
    <lineage>
        <taxon>Eukaryota</taxon>
        <taxon>Viridiplantae</taxon>
        <taxon>Streptophyta</taxon>
        <taxon>Embryophyta</taxon>
        <taxon>Tracheophyta</taxon>
        <taxon>Spermatophyta</taxon>
        <taxon>Magnoliopsida</taxon>
        <taxon>Liliopsida</taxon>
        <taxon>Poales</taxon>
        <taxon>Poaceae</taxon>
        <taxon>BOP clade</taxon>
        <taxon>Oryzoideae</taxon>
        <taxon>Oryzeae</taxon>
        <taxon>Oryzinae</taxon>
        <taxon>Oryza</taxon>
    </lineage>
</organism>